<accession>A0A101HKC0</accession>
<evidence type="ECO:0000256" key="11">
    <source>
        <dbReference type="ARBA" id="ARBA00031350"/>
    </source>
</evidence>
<evidence type="ECO:0000256" key="7">
    <source>
        <dbReference type="ARBA" id="ARBA00022679"/>
    </source>
</evidence>
<comment type="subcellular location">
    <subcellularLocation>
        <location evidence="1">Cytoplasm</location>
    </subcellularLocation>
</comment>
<dbReference type="PATRIC" id="fig|1184387.3.peg.128"/>
<evidence type="ECO:0000256" key="4">
    <source>
        <dbReference type="ARBA" id="ARBA00013346"/>
    </source>
</evidence>
<protein>
    <recommendedName>
        <fullName evidence="4">Protein-L-isoaspartate O-methyltransferase</fullName>
        <ecNumber evidence="3">2.1.1.77</ecNumber>
    </recommendedName>
    <alternativeName>
        <fullName evidence="11">L-isoaspartyl protein carboxyl methyltransferase</fullName>
    </alternativeName>
    <alternativeName>
        <fullName evidence="9">Protein L-isoaspartyl methyltransferase</fullName>
    </alternativeName>
    <alternativeName>
        <fullName evidence="10">Protein-beta-aspartate methyltransferase</fullName>
    </alternativeName>
</protein>
<evidence type="ECO:0000256" key="9">
    <source>
        <dbReference type="ARBA" id="ARBA00030757"/>
    </source>
</evidence>
<dbReference type="GO" id="GO:0004719">
    <property type="term" value="F:protein-L-isoaspartate (D-aspartate) O-methyltransferase activity"/>
    <property type="evidence" value="ECO:0007669"/>
    <property type="project" value="UniProtKB-EC"/>
</dbReference>
<dbReference type="SUPFAM" id="SSF53335">
    <property type="entry name" value="S-adenosyl-L-methionine-dependent methyltransferases"/>
    <property type="match status" value="1"/>
</dbReference>
<dbReference type="AlphaFoldDB" id="A0A101HKC0"/>
<proteinExistence type="inferred from homology"/>
<dbReference type="PROSITE" id="PS01279">
    <property type="entry name" value="PCMT"/>
    <property type="match status" value="1"/>
</dbReference>
<dbReference type="InterPro" id="IPR029063">
    <property type="entry name" value="SAM-dependent_MTases_sf"/>
</dbReference>
<evidence type="ECO:0000256" key="5">
    <source>
        <dbReference type="ARBA" id="ARBA00022490"/>
    </source>
</evidence>
<evidence type="ECO:0000256" key="3">
    <source>
        <dbReference type="ARBA" id="ARBA00011890"/>
    </source>
</evidence>
<evidence type="ECO:0000256" key="8">
    <source>
        <dbReference type="ARBA" id="ARBA00022691"/>
    </source>
</evidence>
<evidence type="ECO:0000256" key="2">
    <source>
        <dbReference type="ARBA" id="ARBA00005369"/>
    </source>
</evidence>
<keyword evidence="5" id="KW-0963">Cytoplasm</keyword>
<keyword evidence="7 12" id="KW-0808">Transferase</keyword>
<comment type="caution">
    <text evidence="12">The sequence shown here is derived from an EMBL/GenBank/DDBJ whole genome shotgun (WGS) entry which is preliminary data.</text>
</comment>
<dbReference type="PANTHER" id="PTHR11579">
    <property type="entry name" value="PROTEIN-L-ISOASPARTATE O-METHYLTRANSFERASE"/>
    <property type="match status" value="1"/>
</dbReference>
<dbReference type="Pfam" id="PF01135">
    <property type="entry name" value="PCMT"/>
    <property type="match status" value="1"/>
</dbReference>
<dbReference type="PANTHER" id="PTHR11579:SF0">
    <property type="entry name" value="PROTEIN-L-ISOASPARTATE(D-ASPARTATE) O-METHYLTRANSFERASE"/>
    <property type="match status" value="1"/>
</dbReference>
<evidence type="ECO:0000256" key="10">
    <source>
        <dbReference type="ARBA" id="ARBA00031323"/>
    </source>
</evidence>
<dbReference type="EC" id="2.1.1.77" evidence="3"/>
<dbReference type="GO" id="GO:0032259">
    <property type="term" value="P:methylation"/>
    <property type="evidence" value="ECO:0007669"/>
    <property type="project" value="UniProtKB-KW"/>
</dbReference>
<dbReference type="GO" id="GO:0005737">
    <property type="term" value="C:cytoplasm"/>
    <property type="evidence" value="ECO:0007669"/>
    <property type="project" value="UniProtKB-SubCell"/>
</dbReference>
<keyword evidence="6 12" id="KW-0489">Methyltransferase</keyword>
<dbReference type="EMBL" id="LGGP01000376">
    <property type="protein sequence ID" value="KUK78424.1"/>
    <property type="molecule type" value="Genomic_DNA"/>
</dbReference>
<dbReference type="InterPro" id="IPR000682">
    <property type="entry name" value="PCMT"/>
</dbReference>
<gene>
    <name evidence="12" type="ORF">XD94_1727</name>
</gene>
<dbReference type="CDD" id="cd02440">
    <property type="entry name" value="AdoMet_MTases"/>
    <property type="match status" value="1"/>
</dbReference>
<dbReference type="Gene3D" id="3.40.50.150">
    <property type="entry name" value="Vaccinia Virus protein VP39"/>
    <property type="match status" value="1"/>
</dbReference>
<organism evidence="12 13">
    <name type="scientific">Mesotoga prima</name>
    <dbReference type="NCBI Taxonomy" id="1184387"/>
    <lineage>
        <taxon>Bacteria</taxon>
        <taxon>Thermotogati</taxon>
        <taxon>Thermotogota</taxon>
        <taxon>Thermotogae</taxon>
        <taxon>Kosmotogales</taxon>
        <taxon>Kosmotogaceae</taxon>
        <taxon>Mesotoga</taxon>
    </lineage>
</organism>
<evidence type="ECO:0000256" key="1">
    <source>
        <dbReference type="ARBA" id="ARBA00004496"/>
    </source>
</evidence>
<sequence>MRELLSFLKRTGYLTDPRLESAFMELDRRDFVSPEVADEAYTDRALVSLASSGKICSTSTQPSLLISMIEELKLNEDNKVLDLGTGTGFCACLLGKMLTKGSVVSVETARTVASIASENVRRYRLSNVRIVIGDGRYGFKEEAPYDAIISTVALPGITVELFNQMKIGARSIVPIHRSYMNTPVFLFEKIDGTTLRATLKTGAVFMVVEDSRPDPLYSDNKFSLELREGRFRKR</sequence>
<evidence type="ECO:0000256" key="6">
    <source>
        <dbReference type="ARBA" id="ARBA00022603"/>
    </source>
</evidence>
<comment type="similarity">
    <text evidence="2">Belongs to the methyltransferase superfamily. L-isoaspartyl/D-aspartyl protein methyltransferase family.</text>
</comment>
<evidence type="ECO:0000313" key="13">
    <source>
        <dbReference type="Proteomes" id="UP000054092"/>
    </source>
</evidence>
<reference evidence="13" key="1">
    <citation type="journal article" date="2015" name="MBio">
        <title>Genome-Resolved Metagenomic Analysis Reveals Roles for Candidate Phyla and Other Microbial Community Members in Biogeochemical Transformations in Oil Reservoirs.</title>
        <authorList>
            <person name="Hu P."/>
            <person name="Tom L."/>
            <person name="Singh A."/>
            <person name="Thomas B.C."/>
            <person name="Baker B.J."/>
            <person name="Piceno Y.M."/>
            <person name="Andersen G.L."/>
            <person name="Banfield J.F."/>
        </authorList>
    </citation>
    <scope>NUCLEOTIDE SEQUENCE [LARGE SCALE GENOMIC DNA]</scope>
</reference>
<keyword evidence="8" id="KW-0949">S-adenosyl-L-methionine</keyword>
<dbReference type="Proteomes" id="UP000054092">
    <property type="component" value="Unassembled WGS sequence"/>
</dbReference>
<evidence type="ECO:0000313" key="12">
    <source>
        <dbReference type="EMBL" id="KUK78424.1"/>
    </source>
</evidence>
<name>A0A101HKC0_9BACT</name>